<dbReference type="FunFam" id="3.40.50.300:FF:000040">
    <property type="entry name" value="GTPase Der"/>
    <property type="match status" value="1"/>
</dbReference>
<dbReference type="PANTHER" id="PTHR43834:SF6">
    <property type="entry name" value="GTPASE DER"/>
    <property type="match status" value="1"/>
</dbReference>
<dbReference type="PATRIC" id="fig|880071.3.peg.2119"/>
<keyword evidence="13" id="KW-1185">Reference proteome</keyword>
<feature type="binding site" evidence="8">
    <location>
        <begin position="9"/>
        <end position="16"/>
    </location>
    <ligand>
        <name>GTP</name>
        <dbReference type="ChEBI" id="CHEBI:37565"/>
        <label>1</label>
    </ligand>
</feature>
<dbReference type="PANTHER" id="PTHR43834">
    <property type="entry name" value="GTPASE DER"/>
    <property type="match status" value="1"/>
</dbReference>
<dbReference type="HOGENOM" id="CLU_016077_6_2_10"/>
<feature type="binding site" evidence="8">
    <location>
        <begin position="56"/>
        <end position="60"/>
    </location>
    <ligand>
        <name>GTP</name>
        <dbReference type="ChEBI" id="CHEBI:37565"/>
        <label>1</label>
    </ligand>
</feature>
<feature type="domain" description="EngA-type G" evidence="11">
    <location>
        <begin position="3"/>
        <end position="167"/>
    </location>
</feature>
<dbReference type="PIRSF" id="PIRSF006485">
    <property type="entry name" value="GTP-binding_EngA"/>
    <property type="match status" value="1"/>
</dbReference>
<keyword evidence="5 8" id="KW-0547">Nucleotide-binding</keyword>
<dbReference type="Gene3D" id="3.40.50.300">
    <property type="entry name" value="P-loop containing nucleotide triphosphate hydrolases"/>
    <property type="match status" value="2"/>
</dbReference>
<dbReference type="NCBIfam" id="TIGR03594">
    <property type="entry name" value="GTPase_EngA"/>
    <property type="match status" value="1"/>
</dbReference>
<dbReference type="InterPro" id="IPR005225">
    <property type="entry name" value="Small_GTP-bd"/>
</dbReference>
<feature type="binding site" evidence="8">
    <location>
        <begin position="229"/>
        <end position="233"/>
    </location>
    <ligand>
        <name>GTP</name>
        <dbReference type="ChEBI" id="CHEBI:37565"/>
        <label>2</label>
    </ligand>
</feature>
<dbReference type="AlphaFoldDB" id="I4AKM9"/>
<protein>
    <recommendedName>
        <fullName evidence="2 8">GTPase Der</fullName>
    </recommendedName>
    <alternativeName>
        <fullName evidence="7 8">GTP-binding protein EngA</fullName>
    </alternativeName>
</protein>
<feature type="domain" description="EngA-type G" evidence="11">
    <location>
        <begin position="176"/>
        <end position="351"/>
    </location>
</feature>
<keyword evidence="4 10" id="KW-0677">Repeat</keyword>
<gene>
    <name evidence="8" type="primary">der</name>
    <name evidence="12" type="ordered locus">Fleli_2132</name>
</gene>
<accession>I4AKM9</accession>
<keyword evidence="6 8" id="KW-0342">GTP-binding</keyword>
<dbReference type="Gene3D" id="3.30.300.20">
    <property type="match status" value="1"/>
</dbReference>
<feature type="binding site" evidence="8">
    <location>
        <begin position="182"/>
        <end position="189"/>
    </location>
    <ligand>
        <name>GTP</name>
        <dbReference type="ChEBI" id="CHEBI:37565"/>
        <label>2</label>
    </ligand>
</feature>
<evidence type="ECO:0000256" key="6">
    <source>
        <dbReference type="ARBA" id="ARBA00023134"/>
    </source>
</evidence>
<dbReference type="EMBL" id="CP003345">
    <property type="protein sequence ID" value="AFM04514.1"/>
    <property type="molecule type" value="Genomic_DNA"/>
</dbReference>
<evidence type="ECO:0000259" key="11">
    <source>
        <dbReference type="PROSITE" id="PS51712"/>
    </source>
</evidence>
<dbReference type="PROSITE" id="PS51712">
    <property type="entry name" value="G_ENGA"/>
    <property type="match status" value="2"/>
</dbReference>
<evidence type="ECO:0000313" key="13">
    <source>
        <dbReference type="Proteomes" id="UP000006054"/>
    </source>
</evidence>
<proteinExistence type="inferred from homology"/>
<dbReference type="OrthoDB" id="9805918at2"/>
<dbReference type="NCBIfam" id="TIGR00231">
    <property type="entry name" value="small_GTP"/>
    <property type="match status" value="2"/>
</dbReference>
<evidence type="ECO:0000256" key="3">
    <source>
        <dbReference type="ARBA" id="ARBA00022517"/>
    </source>
</evidence>
<dbReference type="Proteomes" id="UP000006054">
    <property type="component" value="Chromosome"/>
</dbReference>
<name>I4AKM9_BERLS</name>
<dbReference type="InterPro" id="IPR016484">
    <property type="entry name" value="GTPase_Der"/>
</dbReference>
<reference evidence="13" key="1">
    <citation type="submission" date="2012-06" db="EMBL/GenBank/DDBJ databases">
        <title>The complete genome of Flexibacter litoralis DSM 6794.</title>
        <authorList>
            <person name="Lucas S."/>
            <person name="Copeland A."/>
            <person name="Lapidus A."/>
            <person name="Glavina del Rio T."/>
            <person name="Dalin E."/>
            <person name="Tice H."/>
            <person name="Bruce D."/>
            <person name="Goodwin L."/>
            <person name="Pitluck S."/>
            <person name="Peters L."/>
            <person name="Ovchinnikova G."/>
            <person name="Lu M."/>
            <person name="Kyrpides N."/>
            <person name="Mavromatis K."/>
            <person name="Ivanova N."/>
            <person name="Brettin T."/>
            <person name="Detter J.C."/>
            <person name="Han C."/>
            <person name="Larimer F."/>
            <person name="Land M."/>
            <person name="Hauser L."/>
            <person name="Markowitz V."/>
            <person name="Cheng J.-F."/>
            <person name="Hugenholtz P."/>
            <person name="Woyke T."/>
            <person name="Wu D."/>
            <person name="Spring S."/>
            <person name="Lang E."/>
            <person name="Kopitz M."/>
            <person name="Brambilla E."/>
            <person name="Klenk H.-P."/>
            <person name="Eisen J.A."/>
        </authorList>
    </citation>
    <scope>NUCLEOTIDE SEQUENCE [LARGE SCALE GENOMIC DNA]</scope>
    <source>
        <strain evidence="13">ATCC 23117 / DSM 6794 / NBRC 15988 / NCIMB 1366 / Sio-4</strain>
    </source>
</reference>
<comment type="subunit">
    <text evidence="8">Associates with the 50S ribosomal subunit.</text>
</comment>
<evidence type="ECO:0000256" key="9">
    <source>
        <dbReference type="PROSITE-ProRule" id="PRU01049"/>
    </source>
</evidence>
<dbReference type="InterPro" id="IPR032859">
    <property type="entry name" value="KH_dom-like"/>
</dbReference>
<evidence type="ECO:0000313" key="12">
    <source>
        <dbReference type="EMBL" id="AFM04514.1"/>
    </source>
</evidence>
<evidence type="ECO:0000256" key="8">
    <source>
        <dbReference type="HAMAP-Rule" id="MF_00195"/>
    </source>
</evidence>
<dbReference type="CDD" id="cd01894">
    <property type="entry name" value="EngA1"/>
    <property type="match status" value="1"/>
</dbReference>
<dbReference type="InterPro" id="IPR015946">
    <property type="entry name" value="KH_dom-like_a/b"/>
</dbReference>
<dbReference type="eggNOG" id="COG1160">
    <property type="taxonomic scope" value="Bacteria"/>
</dbReference>
<evidence type="ECO:0000256" key="4">
    <source>
        <dbReference type="ARBA" id="ARBA00022737"/>
    </source>
</evidence>
<dbReference type="InterPro" id="IPR006073">
    <property type="entry name" value="GTP-bd"/>
</dbReference>
<comment type="function">
    <text evidence="8 10">GTPase that plays an essential role in the late steps of ribosome biogenesis.</text>
</comment>
<dbReference type="Pfam" id="PF01926">
    <property type="entry name" value="MMR_HSR1"/>
    <property type="match status" value="2"/>
</dbReference>
<feature type="binding site" evidence="8">
    <location>
        <begin position="294"/>
        <end position="297"/>
    </location>
    <ligand>
        <name>GTP</name>
        <dbReference type="ChEBI" id="CHEBI:37565"/>
        <label>2</label>
    </ligand>
</feature>
<evidence type="ECO:0000256" key="7">
    <source>
        <dbReference type="ARBA" id="ARBA00032345"/>
    </source>
</evidence>
<dbReference type="InterPro" id="IPR027417">
    <property type="entry name" value="P-loop_NTPase"/>
</dbReference>
<sequence>MSNIVAIVGRPNVGKSTLFNRLVEERKAIMHDESGVTRDRHYGQSEWNGNFFTVIDTGGYVVGSEDVFEKAIREQVEIAMEEASVILFMVDTHVGVNPLDEEFVKVLRRSRKPIYLVANKVENFEHRTNATEFYNLGIGELYCVSSQTGTGTGDLLDDVVKNFEEIGDEDPNAGLPKIAILGRPNVGKSSFLNILLGEERTIVSDISGTTRDSIDTHYKAYGQEFILTDTAGMRRKARVKENIEFYSVMRSLKALDDCDVCIVMIDATQKLESQDLTLIRLAADRYKGIVLIANKWDLVEKDSKTAHEYTLEMQQSLGSAAWVPIIFTSMLTKQRVFQSIEKAIEVYEARKQKISTSKLNNILLPDIKRTPPPVHRGKNINIKYITQLQGNAPLFAFFTNYPQHVHESYKRFLENKIREHFGFEGVPIRIIFKEK</sequence>
<dbReference type="InterPro" id="IPR031166">
    <property type="entry name" value="G_ENGA"/>
</dbReference>
<dbReference type="HAMAP" id="MF_00195">
    <property type="entry name" value="GTPase_Der"/>
    <property type="match status" value="1"/>
</dbReference>
<dbReference type="RefSeq" id="WP_014797961.1">
    <property type="nucleotide sequence ID" value="NC_018018.1"/>
</dbReference>
<dbReference type="CDD" id="cd01895">
    <property type="entry name" value="EngA2"/>
    <property type="match status" value="1"/>
</dbReference>
<dbReference type="Pfam" id="PF14714">
    <property type="entry name" value="KH_dom-like"/>
    <property type="match status" value="1"/>
</dbReference>
<dbReference type="SUPFAM" id="SSF52540">
    <property type="entry name" value="P-loop containing nucleoside triphosphate hydrolases"/>
    <property type="match status" value="2"/>
</dbReference>
<evidence type="ECO:0000256" key="10">
    <source>
        <dbReference type="RuleBase" id="RU004481"/>
    </source>
</evidence>
<comment type="similarity">
    <text evidence="1 8 9 10">Belongs to the TRAFAC class TrmE-Era-EngA-EngB-Septin-like GTPase superfamily. EngA (Der) GTPase family.</text>
</comment>
<dbReference type="GO" id="GO:0042254">
    <property type="term" value="P:ribosome biogenesis"/>
    <property type="evidence" value="ECO:0007669"/>
    <property type="project" value="UniProtKB-KW"/>
</dbReference>
<dbReference type="STRING" id="880071.Fleli_2132"/>
<evidence type="ECO:0000256" key="1">
    <source>
        <dbReference type="ARBA" id="ARBA00008279"/>
    </source>
</evidence>
<dbReference type="FunFam" id="3.40.50.300:FF:000057">
    <property type="entry name" value="GTPase Der"/>
    <property type="match status" value="1"/>
</dbReference>
<feature type="binding site" evidence="8">
    <location>
        <begin position="119"/>
        <end position="122"/>
    </location>
    <ligand>
        <name>GTP</name>
        <dbReference type="ChEBI" id="CHEBI:37565"/>
        <label>1</label>
    </ligand>
</feature>
<dbReference type="FunFam" id="3.30.300.20:FF:000004">
    <property type="entry name" value="GTPase Der"/>
    <property type="match status" value="1"/>
</dbReference>
<organism evidence="12 13">
    <name type="scientific">Bernardetia litoralis (strain ATCC 23117 / DSM 6794 / NBRC 15988 / NCIMB 1366 / Fx l1 / Sio-4)</name>
    <name type="common">Flexibacter litoralis</name>
    <dbReference type="NCBI Taxonomy" id="880071"/>
    <lineage>
        <taxon>Bacteria</taxon>
        <taxon>Pseudomonadati</taxon>
        <taxon>Bacteroidota</taxon>
        <taxon>Cytophagia</taxon>
        <taxon>Cytophagales</taxon>
        <taxon>Bernardetiaceae</taxon>
        <taxon>Bernardetia</taxon>
    </lineage>
</organism>
<dbReference type="GO" id="GO:0005525">
    <property type="term" value="F:GTP binding"/>
    <property type="evidence" value="ECO:0007669"/>
    <property type="project" value="UniProtKB-UniRule"/>
</dbReference>
<dbReference type="KEGG" id="fli:Fleli_2132"/>
<keyword evidence="3 8" id="KW-0690">Ribosome biogenesis</keyword>
<evidence type="ECO:0000256" key="2">
    <source>
        <dbReference type="ARBA" id="ARBA00020953"/>
    </source>
</evidence>
<dbReference type="GO" id="GO:0043022">
    <property type="term" value="F:ribosome binding"/>
    <property type="evidence" value="ECO:0007669"/>
    <property type="project" value="TreeGrafter"/>
</dbReference>
<evidence type="ECO:0000256" key="5">
    <source>
        <dbReference type="ARBA" id="ARBA00022741"/>
    </source>
</evidence>